<evidence type="ECO:0000259" key="7">
    <source>
        <dbReference type="Pfam" id="PF10035"/>
    </source>
</evidence>
<feature type="transmembrane region" description="Helical" evidence="6">
    <location>
        <begin position="83"/>
        <end position="101"/>
    </location>
</feature>
<dbReference type="eggNOG" id="COG1284">
    <property type="taxonomic scope" value="Bacteria"/>
</dbReference>
<evidence type="ECO:0000313" key="11">
    <source>
        <dbReference type="EMBL" id="WEA13472.1"/>
    </source>
</evidence>
<evidence type="ECO:0000256" key="4">
    <source>
        <dbReference type="ARBA" id="ARBA00022989"/>
    </source>
</evidence>
<dbReference type="Proteomes" id="UP001164042">
    <property type="component" value="Chromosome"/>
</dbReference>
<evidence type="ECO:0000256" key="5">
    <source>
        <dbReference type="ARBA" id="ARBA00023136"/>
    </source>
</evidence>
<dbReference type="PANTHER" id="PTHR33545">
    <property type="entry name" value="UPF0750 MEMBRANE PROTEIN YITT-RELATED"/>
    <property type="match status" value="1"/>
</dbReference>
<sequence>MKDMSLIKIHFRNFIAISLGAIIFAFGFVKLNMANQLAAGGLSGITLILHALFKLDPALSQFILNIPLLFIGYRFLGQRTFTYTVYAIVNISLFLSVFQAFDFSINLLHDNLVAALLAGVFAGTGIGIIFRFGGTTGGSDIIAQLLQIKRGTAVGRVIFTIDLFVMTLSLTYIDVNHMVYTLIASFVSAQVINLIQSGGYTVRGMLIISPKYQEISNAILAELGRGATFLHGEGAYSGTEKRVVYVVLNPREVMTVKALIAEIDPQAFSTVINVHEVMGDFTYPQSKYKRKKK</sequence>
<evidence type="ECO:0000256" key="2">
    <source>
        <dbReference type="ARBA" id="ARBA00022475"/>
    </source>
</evidence>
<evidence type="ECO:0000313" key="8">
    <source>
        <dbReference type="EMBL" id="GFO52786.1"/>
    </source>
</evidence>
<dbReference type="InterPro" id="IPR003740">
    <property type="entry name" value="YitT"/>
</dbReference>
<dbReference type="Pfam" id="PF10035">
    <property type="entry name" value="DUF2179"/>
    <property type="match status" value="1"/>
</dbReference>
<feature type="transmembrane region" description="Helical" evidence="6">
    <location>
        <begin position="153"/>
        <end position="173"/>
    </location>
</feature>
<keyword evidence="4 6" id="KW-1133">Transmembrane helix</keyword>
<evidence type="ECO:0000256" key="3">
    <source>
        <dbReference type="ARBA" id="ARBA00022692"/>
    </source>
</evidence>
<reference evidence="8 12" key="1">
    <citation type="submission" date="2020-06" db="EMBL/GenBank/DDBJ databases">
        <title>Draft genome sequence of Lactic acid bacteria from Okinawan-style tofu.</title>
        <authorList>
            <person name="Takara I."/>
            <person name="Ikematsu S."/>
        </authorList>
    </citation>
    <scope>NUCLEOTIDE SEQUENCE [LARGE SCALE GENOMIC DNA]</scope>
    <source>
        <strain evidence="8">Lg38</strain>
        <strain evidence="12">lg38</strain>
    </source>
</reference>
<feature type="transmembrane region" description="Helical" evidence="6">
    <location>
        <begin position="179"/>
        <end position="202"/>
    </location>
</feature>
<feature type="transmembrane region" description="Helical" evidence="6">
    <location>
        <begin position="59"/>
        <end position="76"/>
    </location>
</feature>
<dbReference type="Proteomes" id="UP001217324">
    <property type="component" value="Chromosome"/>
</dbReference>
<feature type="domain" description="DUF2179" evidence="7">
    <location>
        <begin position="225"/>
        <end position="279"/>
    </location>
</feature>
<comment type="subcellular location">
    <subcellularLocation>
        <location evidence="1">Cell membrane</location>
        <topology evidence="1">Multi-pass membrane protein</topology>
    </subcellularLocation>
</comment>
<dbReference type="Proteomes" id="UP000504756">
    <property type="component" value="Unassembled WGS sequence"/>
</dbReference>
<dbReference type="AlphaFoldDB" id="A0A098CV60"/>
<keyword evidence="2" id="KW-1003">Cell membrane</keyword>
<evidence type="ECO:0000313" key="10">
    <source>
        <dbReference type="EMBL" id="UYT10079.1"/>
    </source>
</evidence>
<name>A0A098CV60_9LACT</name>
<feature type="transmembrane region" description="Helical" evidence="6">
    <location>
        <begin position="12"/>
        <end position="29"/>
    </location>
</feature>
<dbReference type="RefSeq" id="WP_017368602.1">
    <property type="nucleotide sequence ID" value="NZ_AP026069.1"/>
</dbReference>
<feature type="transmembrane region" description="Helical" evidence="6">
    <location>
        <begin position="36"/>
        <end position="53"/>
    </location>
</feature>
<dbReference type="InterPro" id="IPR019264">
    <property type="entry name" value="DUF2179"/>
</dbReference>
<proteinExistence type="predicted"/>
<reference evidence="11" key="3">
    <citation type="submission" date="2023-02" db="EMBL/GenBank/DDBJ databases">
        <title>Comparative genomics and fermentation flavor characterization of five lactic acid bacteria reveal flavor biosynthesis metabolic pathways in fermented muskmelon puree.</title>
        <authorList>
            <person name="Yuan L."/>
            <person name="Li M."/>
            <person name="Xu X."/>
            <person name="Lao F."/>
            <person name="Wu J."/>
        </authorList>
    </citation>
    <scope>NUCLEOTIDE SEQUENCE</scope>
    <source>
        <strain evidence="11">Pa-2</strain>
    </source>
</reference>
<dbReference type="EMBL" id="JARYTV010000010">
    <property type="protein sequence ID" value="MDH7960628.1"/>
    <property type="molecule type" value="Genomic_DNA"/>
</dbReference>
<dbReference type="EMBL" id="BLXU01000016">
    <property type="protein sequence ID" value="GFO52786.1"/>
    <property type="molecule type" value="Genomic_DNA"/>
</dbReference>
<keyword evidence="3 6" id="KW-0812">Transmembrane</keyword>
<gene>
    <name evidence="8" type="primary">yudJ</name>
    <name evidence="8" type="ORF">ikelab_20610</name>
    <name evidence="10" type="ORF">OF801_08935</name>
    <name evidence="11" type="ORF">PWF74_08105</name>
    <name evidence="9" type="ORF">QHR29_09160</name>
</gene>
<protein>
    <submittedName>
        <fullName evidence="8">Membrane protein</fullName>
    </submittedName>
    <submittedName>
        <fullName evidence="9">YitT family protein</fullName>
    </submittedName>
</protein>
<keyword evidence="5 6" id="KW-0472">Membrane</keyword>
<dbReference type="GeneID" id="75144533"/>
<evidence type="ECO:0000313" key="9">
    <source>
        <dbReference type="EMBL" id="MDH7960628.1"/>
    </source>
</evidence>
<evidence type="ECO:0000256" key="6">
    <source>
        <dbReference type="SAM" id="Phobius"/>
    </source>
</evidence>
<organism evidence="8 12">
    <name type="scientific">Lactococcus garvieae</name>
    <dbReference type="NCBI Taxonomy" id="1363"/>
    <lineage>
        <taxon>Bacteria</taxon>
        <taxon>Bacillati</taxon>
        <taxon>Bacillota</taxon>
        <taxon>Bacilli</taxon>
        <taxon>Lactobacillales</taxon>
        <taxon>Streptococcaceae</taxon>
        <taxon>Lactococcus</taxon>
    </lineage>
</organism>
<dbReference type="Pfam" id="PF02588">
    <property type="entry name" value="YitT_membrane"/>
    <property type="match status" value="1"/>
</dbReference>
<dbReference type="CDD" id="cd16380">
    <property type="entry name" value="YitT_C"/>
    <property type="match status" value="1"/>
</dbReference>
<evidence type="ECO:0000256" key="1">
    <source>
        <dbReference type="ARBA" id="ARBA00004651"/>
    </source>
</evidence>
<dbReference type="EMBL" id="CP118627">
    <property type="protein sequence ID" value="WEA13472.1"/>
    <property type="molecule type" value="Genomic_DNA"/>
</dbReference>
<dbReference type="Gene3D" id="3.30.70.120">
    <property type="match status" value="1"/>
</dbReference>
<accession>A0A098CV60</accession>
<dbReference type="Proteomes" id="UP001157396">
    <property type="component" value="Unassembled WGS sequence"/>
</dbReference>
<dbReference type="EMBL" id="CP109635">
    <property type="protein sequence ID" value="UYT10079.1"/>
    <property type="molecule type" value="Genomic_DNA"/>
</dbReference>
<dbReference type="GO" id="GO:0005886">
    <property type="term" value="C:plasma membrane"/>
    <property type="evidence" value="ECO:0007669"/>
    <property type="project" value="UniProtKB-SubCell"/>
</dbReference>
<dbReference type="PIRSF" id="PIRSF006483">
    <property type="entry name" value="Membrane_protein_YitT"/>
    <property type="match status" value="1"/>
</dbReference>
<evidence type="ECO:0000313" key="12">
    <source>
        <dbReference type="Proteomes" id="UP000504756"/>
    </source>
</evidence>
<dbReference type="PANTHER" id="PTHR33545:SF10">
    <property type="entry name" value="UPF0750 MEMBRANE PROTEIN YPJC"/>
    <property type="match status" value="1"/>
</dbReference>
<dbReference type="InterPro" id="IPR015867">
    <property type="entry name" value="N-reg_PII/ATP_PRibTrfase_C"/>
</dbReference>
<reference evidence="10" key="2">
    <citation type="submission" date="2022-10" db="EMBL/GenBank/DDBJ databases">
        <title>Genome assembly of Lactococcus garvieae isolates from cricket gut.</title>
        <authorList>
            <person name="Luecke A.R."/>
            <person name="Brown A.M.V."/>
            <person name="Wakeman C.A."/>
        </authorList>
    </citation>
    <scope>NUCLEOTIDE SEQUENCE</scope>
    <source>
        <strain evidence="10">Alexii-11_2</strain>
    </source>
</reference>
<reference evidence="9" key="4">
    <citation type="submission" date="2023-04" db="EMBL/GenBank/DDBJ databases">
        <title>Genomic analysis of Lactococcus garvieae isolates.</title>
        <authorList>
            <person name="Zhanghang C."/>
        </authorList>
    </citation>
    <scope>NUCLEOTIDE SEQUENCE</scope>
    <source>
        <strain evidence="9">ZB-1</strain>
    </source>
</reference>
<feature type="transmembrane region" description="Helical" evidence="6">
    <location>
        <begin position="113"/>
        <end position="132"/>
    </location>
</feature>
<dbReference type="InterPro" id="IPR051461">
    <property type="entry name" value="UPF0750_membrane"/>
</dbReference>